<keyword evidence="5" id="KW-1185">Reference proteome</keyword>
<dbReference type="AlphaFoldDB" id="A0A061F5R1"/>
<protein>
    <submittedName>
        <fullName evidence="4">Uncharacterized protein</fullName>
    </submittedName>
</protein>
<dbReference type="Pfam" id="PF13976">
    <property type="entry name" value="gag_pre-integrs"/>
    <property type="match status" value="1"/>
</dbReference>
<dbReference type="PANTHER" id="PTHR42648">
    <property type="entry name" value="TRANSPOSASE, PUTATIVE-RELATED"/>
    <property type="match status" value="1"/>
</dbReference>
<evidence type="ECO:0000313" key="5">
    <source>
        <dbReference type="Proteomes" id="UP000026915"/>
    </source>
</evidence>
<accession>A0A061F5R1</accession>
<dbReference type="PANTHER" id="PTHR42648:SF18">
    <property type="entry name" value="RETROTRANSPOSON, UNCLASSIFIED-LIKE PROTEIN"/>
    <property type="match status" value="1"/>
</dbReference>
<sequence length="269" mass="30144">MATSEEGLSKNTVWLLDSAYSHHLTGNKSLFSTLYISFKSKVKIGDGNYLDILGIGIVKVETASGDKCISNVHYVSSANHNLLSVGQLAKDHYTLLFNGKVCTLIDPNGDELYTVAMRNNCYPLNLAKNTSHLALYSELDISEKWHRRFGHVNYSSLSLMSAKSLVKGLLGIVKPSKLCKACQLKKQTRKPFPKQSGWKASRKLELVHTDISGPIKTASLSGSRYWAMLRWPSGHRLRCSRFGTPVFTTLFWRSKWKTKKLSEGCEFCC</sequence>
<dbReference type="GO" id="GO:0006508">
    <property type="term" value="P:proteolysis"/>
    <property type="evidence" value="ECO:0007669"/>
    <property type="project" value="UniProtKB-KW"/>
</dbReference>
<keyword evidence="1" id="KW-0645">Protease</keyword>
<dbReference type="EMBL" id="CM001885">
    <property type="protein sequence ID" value="EOY12396.1"/>
    <property type="molecule type" value="Genomic_DNA"/>
</dbReference>
<evidence type="ECO:0000313" key="4">
    <source>
        <dbReference type="EMBL" id="EOY12396.1"/>
    </source>
</evidence>
<dbReference type="OMA" id="HYVSSAN"/>
<dbReference type="InterPro" id="IPR054722">
    <property type="entry name" value="PolX-like_BBD"/>
</dbReference>
<organism evidence="4 5">
    <name type="scientific">Theobroma cacao</name>
    <name type="common">Cacao</name>
    <name type="synonym">Cocoa</name>
    <dbReference type="NCBI Taxonomy" id="3641"/>
    <lineage>
        <taxon>Eukaryota</taxon>
        <taxon>Viridiplantae</taxon>
        <taxon>Streptophyta</taxon>
        <taxon>Embryophyta</taxon>
        <taxon>Tracheophyta</taxon>
        <taxon>Spermatophyta</taxon>
        <taxon>Magnoliopsida</taxon>
        <taxon>eudicotyledons</taxon>
        <taxon>Gunneridae</taxon>
        <taxon>Pentapetalae</taxon>
        <taxon>rosids</taxon>
        <taxon>malvids</taxon>
        <taxon>Malvales</taxon>
        <taxon>Malvaceae</taxon>
        <taxon>Byttnerioideae</taxon>
        <taxon>Theobroma</taxon>
    </lineage>
</organism>
<dbReference type="Gramene" id="EOY12396">
    <property type="protein sequence ID" value="EOY12396"/>
    <property type="gene ID" value="TCM_030909"/>
</dbReference>
<evidence type="ECO:0000256" key="1">
    <source>
        <dbReference type="ARBA" id="ARBA00022670"/>
    </source>
</evidence>
<dbReference type="GO" id="GO:0008233">
    <property type="term" value="F:peptidase activity"/>
    <property type="evidence" value="ECO:0007669"/>
    <property type="project" value="UniProtKB-KW"/>
</dbReference>
<keyword evidence="1" id="KW-0378">Hydrolase</keyword>
<dbReference type="eggNOG" id="KOG0017">
    <property type="taxonomic scope" value="Eukaryota"/>
</dbReference>
<dbReference type="Proteomes" id="UP000026915">
    <property type="component" value="Chromosome 7"/>
</dbReference>
<name>A0A061F5R1_THECC</name>
<dbReference type="Pfam" id="PF22936">
    <property type="entry name" value="Pol_BBD"/>
    <property type="match status" value="1"/>
</dbReference>
<feature type="non-terminal residue" evidence="4">
    <location>
        <position position="269"/>
    </location>
</feature>
<dbReference type="HOGENOM" id="CLU_1036608_0_0_1"/>
<gene>
    <name evidence="4" type="ORF">TCM_030909</name>
</gene>
<evidence type="ECO:0000259" key="3">
    <source>
        <dbReference type="Pfam" id="PF22936"/>
    </source>
</evidence>
<dbReference type="InterPro" id="IPR039537">
    <property type="entry name" value="Retrotran_Ty1/copia-like"/>
</dbReference>
<dbReference type="InterPro" id="IPR025724">
    <property type="entry name" value="GAG-pre-integrase_dom"/>
</dbReference>
<dbReference type="InParanoid" id="A0A061F5R1"/>
<feature type="domain" description="Retrovirus-related Pol polyprotein from transposon TNT 1-94-like beta-barrel" evidence="3">
    <location>
        <begin position="14"/>
        <end position="92"/>
    </location>
</feature>
<proteinExistence type="predicted"/>
<feature type="domain" description="GAG-pre-integrase" evidence="2">
    <location>
        <begin position="120"/>
        <end position="187"/>
    </location>
</feature>
<reference evidence="4 5" key="1">
    <citation type="journal article" date="2013" name="Genome Biol.">
        <title>The genome sequence of the most widely cultivated cacao type and its use to identify candidate genes regulating pod color.</title>
        <authorList>
            <person name="Motamayor J.C."/>
            <person name="Mockaitis K."/>
            <person name="Schmutz J."/>
            <person name="Haiminen N."/>
            <person name="Iii D.L."/>
            <person name="Cornejo O."/>
            <person name="Findley S.D."/>
            <person name="Zheng P."/>
            <person name="Utro F."/>
            <person name="Royaert S."/>
            <person name="Saski C."/>
            <person name="Jenkins J."/>
            <person name="Podicheti R."/>
            <person name="Zhao M."/>
            <person name="Scheffler B.E."/>
            <person name="Stack J.C."/>
            <person name="Feltus F.A."/>
            <person name="Mustiga G.M."/>
            <person name="Amores F."/>
            <person name="Phillips W."/>
            <person name="Marelli J.P."/>
            <person name="May G.D."/>
            <person name="Shapiro H."/>
            <person name="Ma J."/>
            <person name="Bustamante C.D."/>
            <person name="Schnell R.J."/>
            <person name="Main D."/>
            <person name="Gilbert D."/>
            <person name="Parida L."/>
            <person name="Kuhn D.N."/>
        </authorList>
    </citation>
    <scope>NUCLEOTIDE SEQUENCE [LARGE SCALE GENOMIC DNA]</scope>
    <source>
        <strain evidence="5">cv. Matina 1-6</strain>
    </source>
</reference>
<evidence type="ECO:0000259" key="2">
    <source>
        <dbReference type="Pfam" id="PF13976"/>
    </source>
</evidence>
<dbReference type="STRING" id="3641.A0A061F5R1"/>